<dbReference type="Proteomes" id="UP000034076">
    <property type="component" value="Unassembled WGS sequence"/>
</dbReference>
<dbReference type="EMBL" id="LAYJ01000112">
    <property type="protein sequence ID" value="KKI50140.1"/>
    <property type="molecule type" value="Genomic_DNA"/>
</dbReference>
<reference evidence="1 2" key="1">
    <citation type="submission" date="2015-04" db="EMBL/GenBank/DDBJ databases">
        <title>Draft genome sequence of bacteremic isolate Catabacter hongkongensis type strain HKU16T.</title>
        <authorList>
            <person name="Lau S.K."/>
            <person name="Teng J.L."/>
            <person name="Huang Y."/>
            <person name="Curreem S.O."/>
            <person name="Tsui S.K."/>
            <person name="Woo P.C."/>
        </authorList>
    </citation>
    <scope>NUCLEOTIDE SEQUENCE [LARGE SCALE GENOMIC DNA]</scope>
    <source>
        <strain evidence="1 2">HKU16</strain>
    </source>
</reference>
<accession>A0A0M2NIQ9</accession>
<evidence type="ECO:0000313" key="2">
    <source>
        <dbReference type="Proteomes" id="UP000034076"/>
    </source>
</evidence>
<proteinExistence type="predicted"/>
<evidence type="ECO:0000313" key="1">
    <source>
        <dbReference type="EMBL" id="KKI50140.1"/>
    </source>
</evidence>
<protein>
    <submittedName>
        <fullName evidence="1">Uncharacterized protein</fullName>
    </submittedName>
</protein>
<comment type="caution">
    <text evidence="1">The sequence shown here is derived from an EMBL/GenBank/DDBJ whole genome shotgun (WGS) entry which is preliminary data.</text>
</comment>
<keyword evidence="2" id="KW-1185">Reference proteome</keyword>
<dbReference type="AlphaFoldDB" id="A0A0M2NIQ9"/>
<name>A0A0M2NIQ9_9FIRM</name>
<gene>
    <name evidence="1" type="ORF">CHK_2203</name>
</gene>
<organism evidence="1 2">
    <name type="scientific">Christensenella hongkongensis</name>
    <dbReference type="NCBI Taxonomy" id="270498"/>
    <lineage>
        <taxon>Bacteria</taxon>
        <taxon>Bacillati</taxon>
        <taxon>Bacillota</taxon>
        <taxon>Clostridia</taxon>
        <taxon>Christensenellales</taxon>
        <taxon>Christensenellaceae</taxon>
        <taxon>Christensenella</taxon>
    </lineage>
</organism>
<sequence>MKTYFCKTLGEGNGQTQVFTPAFARFFKCKIKIRIRNSQIQYYVVS</sequence>